<proteinExistence type="predicted"/>
<keyword evidence="1" id="KW-0472">Membrane</keyword>
<dbReference type="RefSeq" id="WP_380697212.1">
    <property type="nucleotide sequence ID" value="NZ_JBHRYR010000003.1"/>
</dbReference>
<feature type="transmembrane region" description="Helical" evidence="1">
    <location>
        <begin position="155"/>
        <end position="174"/>
    </location>
</feature>
<sequence length="175" mass="19969">MNDLIHYQALLHKMIHQKLQWLDYYGDDPHGAAVNACRAFSALVVHIDTSVPAEYLVQLHDQALHLAQKPAEHAAQDAARNTLGMLFNRARDIYIAIFESDPIRTLPSDHPRFPWEYYAEPPINPDAIDIHALTDPLPTPSVPEKPQHPLRIKRLLSMSVLIGFTVWFVFGIIFF</sequence>
<keyword evidence="1" id="KW-1133">Transmembrane helix</keyword>
<protein>
    <recommendedName>
        <fullName evidence="4">Type IV / VI secretion system DotU domain-containing protein</fullName>
    </recommendedName>
</protein>
<evidence type="ECO:0000313" key="2">
    <source>
        <dbReference type="EMBL" id="MFC3853758.1"/>
    </source>
</evidence>
<comment type="caution">
    <text evidence="2">The sequence shown here is derived from an EMBL/GenBank/DDBJ whole genome shotgun (WGS) entry which is preliminary data.</text>
</comment>
<dbReference type="Proteomes" id="UP001595617">
    <property type="component" value="Unassembled WGS sequence"/>
</dbReference>
<organism evidence="2 3">
    <name type="scientific">Saccharospirillum mangrovi</name>
    <dbReference type="NCBI Taxonomy" id="2161747"/>
    <lineage>
        <taxon>Bacteria</taxon>
        <taxon>Pseudomonadati</taxon>
        <taxon>Pseudomonadota</taxon>
        <taxon>Gammaproteobacteria</taxon>
        <taxon>Oceanospirillales</taxon>
        <taxon>Saccharospirillaceae</taxon>
        <taxon>Saccharospirillum</taxon>
    </lineage>
</organism>
<evidence type="ECO:0008006" key="4">
    <source>
        <dbReference type="Google" id="ProtNLM"/>
    </source>
</evidence>
<evidence type="ECO:0000256" key="1">
    <source>
        <dbReference type="SAM" id="Phobius"/>
    </source>
</evidence>
<keyword evidence="3" id="KW-1185">Reference proteome</keyword>
<gene>
    <name evidence="2" type="ORF">ACFOOG_13020</name>
</gene>
<reference evidence="3" key="1">
    <citation type="journal article" date="2019" name="Int. J. Syst. Evol. Microbiol.">
        <title>The Global Catalogue of Microorganisms (GCM) 10K type strain sequencing project: providing services to taxonomists for standard genome sequencing and annotation.</title>
        <authorList>
            <consortium name="The Broad Institute Genomics Platform"/>
            <consortium name="The Broad Institute Genome Sequencing Center for Infectious Disease"/>
            <person name="Wu L."/>
            <person name="Ma J."/>
        </authorList>
    </citation>
    <scope>NUCLEOTIDE SEQUENCE [LARGE SCALE GENOMIC DNA]</scope>
    <source>
        <strain evidence="3">IBRC 10765</strain>
    </source>
</reference>
<dbReference type="EMBL" id="JBHRYR010000003">
    <property type="protein sequence ID" value="MFC3853758.1"/>
    <property type="molecule type" value="Genomic_DNA"/>
</dbReference>
<name>A0ABV7ZZ28_9GAMM</name>
<accession>A0ABV7ZZ28</accession>
<evidence type="ECO:0000313" key="3">
    <source>
        <dbReference type="Proteomes" id="UP001595617"/>
    </source>
</evidence>
<keyword evidence="1" id="KW-0812">Transmembrane</keyword>